<sequence>MFPFLKTPHEPGWLAIGQSPRRFDFVHILRTTGHLPQVLLAESIERGADDATTLTALKKPLRLHHHHLMALLPAGQYQVVLTDAVDGPLDEAREIVRWKLKDQVGFPVDTAAIDLLPIPPLGRSPQVYALLAAETVMAPLIQSFQSAKLELTAIDVPELAQRNISALLEEEDRGLAMLIFDESEGLLTFTFGGELLVARHIEISAEQLLSASPERREQLFERIALDIQRSLDNFDRSYSMVPLSGLVVGAIPGVTGYMDYLRNNLSLTVTVLNLADIIDLSAVPALLDPQRQFQCLRALGAALREEPAS</sequence>
<dbReference type="Proteomes" id="UP000061603">
    <property type="component" value="Chromosome"/>
</dbReference>
<dbReference type="SUPFAM" id="SSF53067">
    <property type="entry name" value="Actin-like ATPase domain"/>
    <property type="match status" value="1"/>
</dbReference>
<gene>
    <name evidence="1" type="ORF">PG1C_01770</name>
</gene>
<proteinExistence type="predicted"/>
<dbReference type="EMBL" id="CP010554">
    <property type="protein sequence ID" value="AJP47539.1"/>
    <property type="molecule type" value="Genomic_DNA"/>
</dbReference>
<dbReference type="KEGG" id="rbu:PG1C_01770"/>
<keyword evidence="2" id="KW-1185">Reference proteome</keyword>
<accession>A0A0C5J7B9</accession>
<evidence type="ECO:0008006" key="3">
    <source>
        <dbReference type="Google" id="ProtNLM"/>
    </source>
</evidence>
<dbReference type="AlphaFoldDB" id="A0A0C5J7B9"/>
<organism evidence="1 2">
    <name type="scientific">Rugosibacter aromaticivorans</name>
    <dbReference type="NCBI Taxonomy" id="1565605"/>
    <lineage>
        <taxon>Bacteria</taxon>
        <taxon>Pseudomonadati</taxon>
        <taxon>Pseudomonadota</taxon>
        <taxon>Betaproteobacteria</taxon>
        <taxon>Nitrosomonadales</taxon>
        <taxon>Sterolibacteriaceae</taxon>
        <taxon>Rugosibacter</taxon>
    </lineage>
</organism>
<reference evidence="1 2" key="1">
    <citation type="journal article" date="2015" name="Genome Announc.">
        <title>Complete Genome Sequence of a Novel Bacterium within the Family Rhodocyclaceae That Degrades Polycyclic Aromatic Hydrocarbons.</title>
        <authorList>
            <person name="Singleton D.R."/>
            <person name="Dickey A.N."/>
            <person name="Scholl E.H."/>
            <person name="Wright F.A."/>
            <person name="Aitken M.D."/>
        </authorList>
    </citation>
    <scope>NUCLEOTIDE SEQUENCE [LARGE SCALE GENOMIC DNA]</scope>
    <source>
        <strain evidence="2">PG1-Ca6</strain>
    </source>
</reference>
<name>A0A0C5J7B9_9PROT</name>
<protein>
    <recommendedName>
        <fullName evidence="3">Agglutinin biogenesis protein MshI</fullName>
    </recommendedName>
</protein>
<dbReference type="STRING" id="1565605.PG1C_01770"/>
<evidence type="ECO:0000313" key="1">
    <source>
        <dbReference type="EMBL" id="AJP47539.1"/>
    </source>
</evidence>
<dbReference type="HOGENOM" id="CLU_075009_1_0_4"/>
<dbReference type="InterPro" id="IPR043129">
    <property type="entry name" value="ATPase_NBD"/>
</dbReference>
<evidence type="ECO:0000313" key="2">
    <source>
        <dbReference type="Proteomes" id="UP000061603"/>
    </source>
</evidence>